<proteinExistence type="predicted"/>
<accession>A0A4Z1IL61</accession>
<dbReference type="OrthoDB" id="3505615at2759"/>
<keyword evidence="2" id="KW-1185">Reference proteome</keyword>
<dbReference type="AlphaFoldDB" id="A0A4Z1IL61"/>
<evidence type="ECO:0000313" key="1">
    <source>
        <dbReference type="EMBL" id="TGO62136.1"/>
    </source>
</evidence>
<reference evidence="1 2" key="1">
    <citation type="submission" date="2017-12" db="EMBL/GenBank/DDBJ databases">
        <title>Comparative genomics of Botrytis spp.</title>
        <authorList>
            <person name="Valero-Jimenez C.A."/>
            <person name="Tapia P."/>
            <person name="Veloso J."/>
            <person name="Silva-Moreno E."/>
            <person name="Staats M."/>
            <person name="Valdes J.H."/>
            <person name="Van Kan J.A.L."/>
        </authorList>
    </citation>
    <scope>NUCLEOTIDE SEQUENCE [LARGE SCALE GENOMIC DNA]</scope>
    <source>
        <strain evidence="1 2">MUCL2120</strain>
    </source>
</reference>
<protein>
    <submittedName>
        <fullName evidence="1">Uncharacterized protein</fullName>
    </submittedName>
</protein>
<comment type="caution">
    <text evidence="1">The sequence shown here is derived from an EMBL/GenBank/DDBJ whole genome shotgun (WGS) entry which is preliminary data.</text>
</comment>
<gene>
    <name evidence="1" type="ORF">BOTNAR_0118g00130</name>
</gene>
<dbReference type="Proteomes" id="UP000297452">
    <property type="component" value="Unassembled WGS sequence"/>
</dbReference>
<sequence>MSDKTHQQILLILQATPYYSELAQIENDHQATVQPVLHQTSEVLRAFRKEIRAGNTNGAQECQDTLDQNVKIIVDTYERNKREWNKVMARLGEDIGGLLGKTLVEVARGMDKRGSSAAGRDMNLQRVLIQVARRMHSE</sequence>
<dbReference type="EMBL" id="PQXJ01000118">
    <property type="protein sequence ID" value="TGO62136.1"/>
    <property type="molecule type" value="Genomic_DNA"/>
</dbReference>
<evidence type="ECO:0000313" key="2">
    <source>
        <dbReference type="Proteomes" id="UP000297452"/>
    </source>
</evidence>
<organism evidence="1 2">
    <name type="scientific">Botryotinia narcissicola</name>
    <dbReference type="NCBI Taxonomy" id="278944"/>
    <lineage>
        <taxon>Eukaryota</taxon>
        <taxon>Fungi</taxon>
        <taxon>Dikarya</taxon>
        <taxon>Ascomycota</taxon>
        <taxon>Pezizomycotina</taxon>
        <taxon>Leotiomycetes</taxon>
        <taxon>Helotiales</taxon>
        <taxon>Sclerotiniaceae</taxon>
        <taxon>Botryotinia</taxon>
    </lineage>
</organism>
<name>A0A4Z1IL61_9HELO</name>